<evidence type="ECO:0000259" key="7">
    <source>
        <dbReference type="PROSITE" id="PS51158"/>
    </source>
</evidence>
<keyword evidence="3" id="KW-0547">Nucleotide-binding</keyword>
<sequence length="461" mass="52014">MSITAASLFGRWRAVTQTPLQRPTIPKSPGNQGKHRVTKRRASLSNPMFTLVTSVNVKKTNTTYLHSGVCPPALCFPLHCQRRSAVKQSGDVTAVLSGWPALTASAEKHSAGGQTRKEQYNSRYSSSHKLSFQKEGFTKFGCNFKTSMDTSFYYSAIERNNLYRLSQSIPFTPLPPVGELVTVYRLDESSPGILNNSMSSWSHNGFYATIEILSKEEMGGGLRKAVKVACTWSHNDILKAGHLYIIKSFLPEVIDTWSKVYKAETVLQLCLREIQQQRAAQKLLYAFNQMKPKTIAYSPRFLEVFLLYCHSVSQWFTVEEFMAGRFRKYNNNTGSESVPSNKLEKTMLAFSHWTYEYTRGEFLVLDLQGVGENLTDPSVIKAGEHRSHDMIFGPANLGDDAIKNFCTKHQCNTCCRHLKLPEMKRNEYITDAALLRGKSQVSMESCRTEAQVNNLSLSCRD</sequence>
<accession>A0ABN9LXJ8</accession>
<evidence type="ECO:0000256" key="6">
    <source>
        <dbReference type="SAM" id="MobiDB-lite"/>
    </source>
</evidence>
<name>A0ABN9LXJ8_9NEOB</name>
<proteinExistence type="predicted"/>
<dbReference type="Pfam" id="PF02816">
    <property type="entry name" value="Alpha_kinase"/>
    <property type="match status" value="1"/>
</dbReference>
<evidence type="ECO:0000256" key="5">
    <source>
        <dbReference type="ARBA" id="ARBA00022840"/>
    </source>
</evidence>
<dbReference type="EMBL" id="CAUEEQ010035258">
    <property type="protein sequence ID" value="CAJ0952633.1"/>
    <property type="molecule type" value="Genomic_DNA"/>
</dbReference>
<gene>
    <name evidence="8" type="ORF">RIMI_LOCUS13956211</name>
</gene>
<keyword evidence="2" id="KW-0808">Transferase</keyword>
<keyword evidence="5" id="KW-0067">ATP-binding</keyword>
<dbReference type="InterPro" id="IPR051852">
    <property type="entry name" value="Alpha-type_PK"/>
</dbReference>
<dbReference type="PROSITE" id="PS51158">
    <property type="entry name" value="ALPHA_KINASE"/>
    <property type="match status" value="1"/>
</dbReference>
<dbReference type="Gene3D" id="3.30.200.20">
    <property type="entry name" value="Phosphorylase Kinase, domain 1"/>
    <property type="match status" value="1"/>
</dbReference>
<dbReference type="InterPro" id="IPR004166">
    <property type="entry name" value="a-kinase_dom"/>
</dbReference>
<dbReference type="Gene3D" id="3.20.200.10">
    <property type="entry name" value="MHCK/EF2 kinase"/>
    <property type="match status" value="1"/>
</dbReference>
<dbReference type="SUPFAM" id="SSF56112">
    <property type="entry name" value="Protein kinase-like (PK-like)"/>
    <property type="match status" value="1"/>
</dbReference>
<dbReference type="SMART" id="SM00811">
    <property type="entry name" value="Alpha_kinase"/>
    <property type="match status" value="1"/>
</dbReference>
<evidence type="ECO:0000313" key="9">
    <source>
        <dbReference type="Proteomes" id="UP001176940"/>
    </source>
</evidence>
<dbReference type="Proteomes" id="UP001176940">
    <property type="component" value="Unassembled WGS sequence"/>
</dbReference>
<dbReference type="InterPro" id="IPR011009">
    <property type="entry name" value="Kinase-like_dom_sf"/>
</dbReference>
<evidence type="ECO:0000256" key="1">
    <source>
        <dbReference type="ARBA" id="ARBA00022527"/>
    </source>
</evidence>
<comment type="caution">
    <text evidence="8">The sequence shown here is derived from an EMBL/GenBank/DDBJ whole genome shotgun (WGS) entry which is preliminary data.</text>
</comment>
<evidence type="ECO:0000313" key="8">
    <source>
        <dbReference type="EMBL" id="CAJ0952633.1"/>
    </source>
</evidence>
<evidence type="ECO:0000256" key="3">
    <source>
        <dbReference type="ARBA" id="ARBA00022741"/>
    </source>
</evidence>
<organism evidence="8 9">
    <name type="scientific">Ranitomeya imitator</name>
    <name type="common">mimic poison frog</name>
    <dbReference type="NCBI Taxonomy" id="111125"/>
    <lineage>
        <taxon>Eukaryota</taxon>
        <taxon>Metazoa</taxon>
        <taxon>Chordata</taxon>
        <taxon>Craniata</taxon>
        <taxon>Vertebrata</taxon>
        <taxon>Euteleostomi</taxon>
        <taxon>Amphibia</taxon>
        <taxon>Batrachia</taxon>
        <taxon>Anura</taxon>
        <taxon>Neobatrachia</taxon>
        <taxon>Hyloidea</taxon>
        <taxon>Dendrobatidae</taxon>
        <taxon>Dendrobatinae</taxon>
        <taxon>Ranitomeya</taxon>
    </lineage>
</organism>
<keyword evidence="9" id="KW-1185">Reference proteome</keyword>
<feature type="region of interest" description="Disordered" evidence="6">
    <location>
        <begin position="18"/>
        <end position="40"/>
    </location>
</feature>
<keyword evidence="4" id="KW-0418">Kinase</keyword>
<protein>
    <recommendedName>
        <fullName evidence="7">Alpha-type protein kinase domain-containing protein</fullName>
    </recommendedName>
</protein>
<evidence type="ECO:0000256" key="2">
    <source>
        <dbReference type="ARBA" id="ARBA00022679"/>
    </source>
</evidence>
<evidence type="ECO:0000256" key="4">
    <source>
        <dbReference type="ARBA" id="ARBA00022777"/>
    </source>
</evidence>
<feature type="domain" description="Alpha-type protein kinase" evidence="7">
    <location>
        <begin position="193"/>
        <end position="423"/>
    </location>
</feature>
<dbReference type="PANTHER" id="PTHR45992">
    <property type="entry name" value="EUKARYOTIC ELONGATION FACTOR 2 KINASE-RELATED"/>
    <property type="match status" value="1"/>
</dbReference>
<keyword evidence="1" id="KW-0723">Serine/threonine-protein kinase</keyword>
<reference evidence="8" key="1">
    <citation type="submission" date="2023-07" db="EMBL/GenBank/DDBJ databases">
        <authorList>
            <person name="Stuckert A."/>
        </authorList>
    </citation>
    <scope>NUCLEOTIDE SEQUENCE</scope>
</reference>